<organism evidence="17 18">
    <name type="scientific">Helicobacter suis HS5</name>
    <dbReference type="NCBI Taxonomy" id="710394"/>
    <lineage>
        <taxon>Bacteria</taxon>
        <taxon>Pseudomonadati</taxon>
        <taxon>Campylobacterota</taxon>
        <taxon>Epsilonproteobacteria</taxon>
        <taxon>Campylobacterales</taxon>
        <taxon>Helicobacteraceae</taxon>
        <taxon>Helicobacter</taxon>
    </lineage>
</organism>
<sequence>MQKGRDMHTRFIFITGGVLSSLGKGVASSSLAHLLKICHFKVDILKIDPYINIDPGTLSPFEHGEVFVTADGSETDLDIGHYERFLNKNFSKENNFTTGQIYLSVIEKERQGKYLGKTIQVIPHIVDEIKERILKLGQGKDFLIVEVGGTVGDIEGMVYLEAIRELKNTLGSVQVANIHVTLVPFIATSQELKTKPTQHSIIELRRLGVSANIILARCAQDLGADLKAKIASSCDVCVENVIQAKDAPSIYACPSNYLQEGLLKALFAHFSMKASLDQRELQIWEDLVHNILSPQRTISIAFVGKYTHLSESYKSYLESMVCVGAHLQVKVEVVFINSEELELKEGESLEQLKQRVALKMQGMQGVLVPGGFGGRGVEGMIQAITHARENKMPFLGVCLGAQLMVVEFAREVLGLKGAHSLEFKQDTPYKVIDLLQTQENTTLKGSSMRLGTHKITLKENSILAKAYNTLEIEERHRHRYTINKSYLKDYEQHGLKVMGQSVDTNGQVVIEAMALEKYPFYVGVQYHPEFTSRLIAPNPLLKAFVQACM</sequence>
<dbReference type="InterPro" id="IPR029062">
    <property type="entry name" value="Class_I_gatase-like"/>
</dbReference>
<dbReference type="InterPro" id="IPR004468">
    <property type="entry name" value="CTP_synthase"/>
</dbReference>
<evidence type="ECO:0000256" key="4">
    <source>
        <dbReference type="ARBA" id="ARBA00022598"/>
    </source>
</evidence>
<accession>E7G4Y4</accession>
<name>E7G4Y4_9HELI</name>
<reference evidence="17 18" key="1">
    <citation type="journal article" date="2011" name="Vet. Res.">
        <title>Genome sequence of Helicobacter suis supports its role in gastric pathology.</title>
        <authorList>
            <person name="Vermoote M."/>
            <person name="Vandekerckhove T.T."/>
            <person name="Flahou B."/>
            <person name="Pasmans F."/>
            <person name="Smet A."/>
            <person name="De Groote D."/>
            <person name="Van Criekinge W."/>
            <person name="Ducatelle R."/>
            <person name="Haesebrouck F."/>
        </authorList>
    </citation>
    <scope>NUCLEOTIDE SEQUENCE [LARGE SCALE GENOMIC DNA]</scope>
    <source>
        <strain evidence="17 18">HS5</strain>
    </source>
</reference>
<dbReference type="CDD" id="cd03113">
    <property type="entry name" value="CTPS_N"/>
    <property type="match status" value="1"/>
</dbReference>
<proteinExistence type="inferred from homology"/>
<dbReference type="InterPro" id="IPR017456">
    <property type="entry name" value="CTP_synthase_N"/>
</dbReference>
<dbReference type="NCBIfam" id="NF003792">
    <property type="entry name" value="PRK05380.1"/>
    <property type="match status" value="1"/>
</dbReference>
<dbReference type="PANTHER" id="PTHR11550">
    <property type="entry name" value="CTP SYNTHASE"/>
    <property type="match status" value="1"/>
</dbReference>
<evidence type="ECO:0000259" key="16">
    <source>
        <dbReference type="Pfam" id="PF06418"/>
    </source>
</evidence>
<feature type="domain" description="CTP synthase N-terminal" evidence="16">
    <location>
        <begin position="10"/>
        <end position="271"/>
    </location>
</feature>
<evidence type="ECO:0000256" key="9">
    <source>
        <dbReference type="ARBA" id="ARBA00022962"/>
    </source>
</evidence>
<dbReference type="GO" id="GO:0046872">
    <property type="term" value="F:metal ion binding"/>
    <property type="evidence" value="ECO:0007669"/>
    <property type="project" value="UniProtKB-KW"/>
</dbReference>
<dbReference type="SUPFAM" id="SSF52540">
    <property type="entry name" value="P-loop containing nucleoside triphosphate hydrolases"/>
    <property type="match status" value="1"/>
</dbReference>
<keyword evidence="6" id="KW-0547">Nucleotide-binding</keyword>
<keyword evidence="7" id="KW-0067">ATP-binding</keyword>
<keyword evidence="5" id="KW-0479">Metal-binding</keyword>
<dbReference type="EC" id="6.3.4.2" evidence="3"/>
<evidence type="ECO:0000256" key="11">
    <source>
        <dbReference type="ARBA" id="ARBA00047781"/>
    </source>
</evidence>
<dbReference type="GO" id="GO:0005524">
    <property type="term" value="F:ATP binding"/>
    <property type="evidence" value="ECO:0007669"/>
    <property type="project" value="UniProtKB-KW"/>
</dbReference>
<evidence type="ECO:0000256" key="5">
    <source>
        <dbReference type="ARBA" id="ARBA00022723"/>
    </source>
</evidence>
<gene>
    <name evidence="17" type="primary">pyrG</name>
    <name evidence="17" type="ORF">HSUHS5_1060</name>
</gene>
<dbReference type="EMBL" id="ADHO01000219">
    <property type="protein sequence ID" value="EFX41601.1"/>
    <property type="molecule type" value="Genomic_DNA"/>
</dbReference>
<keyword evidence="10" id="KW-0665">Pyrimidine biosynthesis</keyword>
<evidence type="ECO:0000313" key="18">
    <source>
        <dbReference type="Proteomes" id="UP000054093"/>
    </source>
</evidence>
<dbReference type="GO" id="GO:0005829">
    <property type="term" value="C:cytosol"/>
    <property type="evidence" value="ECO:0007669"/>
    <property type="project" value="TreeGrafter"/>
</dbReference>
<dbReference type="GO" id="GO:0042802">
    <property type="term" value="F:identical protein binding"/>
    <property type="evidence" value="ECO:0007669"/>
    <property type="project" value="TreeGrafter"/>
</dbReference>
<dbReference type="GO" id="GO:0003883">
    <property type="term" value="F:CTP synthase activity"/>
    <property type="evidence" value="ECO:0007669"/>
    <property type="project" value="UniProtKB-EC"/>
</dbReference>
<dbReference type="Gene3D" id="3.40.50.880">
    <property type="match status" value="1"/>
</dbReference>
<dbReference type="SUPFAM" id="SSF52317">
    <property type="entry name" value="Class I glutamine amidotransferase-like"/>
    <property type="match status" value="1"/>
</dbReference>
<dbReference type="PANTHER" id="PTHR11550:SF0">
    <property type="entry name" value="CTP SYNTHASE-RELATED"/>
    <property type="match status" value="1"/>
</dbReference>
<dbReference type="PROSITE" id="PS51273">
    <property type="entry name" value="GATASE_TYPE_1"/>
    <property type="match status" value="1"/>
</dbReference>
<dbReference type="Pfam" id="PF06418">
    <property type="entry name" value="CTP_synth_N"/>
    <property type="match status" value="1"/>
</dbReference>
<dbReference type="Proteomes" id="UP000054093">
    <property type="component" value="Unassembled WGS sequence"/>
</dbReference>
<protein>
    <recommendedName>
        <fullName evidence="3">CTP synthase (glutamine hydrolyzing)</fullName>
        <ecNumber evidence="3">6.3.4.2</ecNumber>
    </recommendedName>
    <alternativeName>
        <fullName evidence="13">Cytidine 5'-triphosphate synthase</fullName>
    </alternativeName>
    <alternativeName>
        <fullName evidence="14">Cytidine triphosphate synthetase</fullName>
    </alternativeName>
    <alternativeName>
        <fullName evidence="12">UTP--ammonia ligase</fullName>
    </alternativeName>
</protein>
<keyword evidence="4" id="KW-0436">Ligase</keyword>
<dbReference type="Gene3D" id="3.40.50.300">
    <property type="entry name" value="P-loop containing nucleotide triphosphate hydrolases"/>
    <property type="match status" value="1"/>
</dbReference>
<comment type="caution">
    <text evidence="17">The sequence shown here is derived from an EMBL/GenBank/DDBJ whole genome shotgun (WGS) entry which is preliminary data.</text>
</comment>
<evidence type="ECO:0000256" key="12">
    <source>
        <dbReference type="ARBA" id="ARBA00075170"/>
    </source>
</evidence>
<dbReference type="GO" id="GO:0044210">
    <property type="term" value="P:'de novo' CTP biosynthetic process"/>
    <property type="evidence" value="ECO:0007669"/>
    <property type="project" value="UniProtKB-UniPathway"/>
</dbReference>
<dbReference type="CDD" id="cd01746">
    <property type="entry name" value="GATase1_CTP_Synthase"/>
    <property type="match status" value="1"/>
</dbReference>
<evidence type="ECO:0000256" key="1">
    <source>
        <dbReference type="ARBA" id="ARBA00005171"/>
    </source>
</evidence>
<dbReference type="UniPathway" id="UPA00159">
    <property type="reaction ID" value="UER00277"/>
</dbReference>
<evidence type="ECO:0000256" key="7">
    <source>
        <dbReference type="ARBA" id="ARBA00022840"/>
    </source>
</evidence>
<evidence type="ECO:0000256" key="14">
    <source>
        <dbReference type="ARBA" id="ARBA00083191"/>
    </source>
</evidence>
<comment type="similarity">
    <text evidence="2">Belongs to the CTP synthase family.</text>
</comment>
<dbReference type="InterPro" id="IPR017926">
    <property type="entry name" value="GATASE"/>
</dbReference>
<dbReference type="InterPro" id="IPR033828">
    <property type="entry name" value="GATase1_CTP_Synthase"/>
</dbReference>
<evidence type="ECO:0000259" key="15">
    <source>
        <dbReference type="Pfam" id="PF00117"/>
    </source>
</evidence>
<dbReference type="Pfam" id="PF00117">
    <property type="entry name" value="GATase"/>
    <property type="match status" value="1"/>
</dbReference>
<comment type="catalytic activity">
    <reaction evidence="11">
        <text>UTP + L-glutamine + ATP + H2O = CTP + L-glutamate + ADP + phosphate + 2 H(+)</text>
        <dbReference type="Rhea" id="RHEA:26426"/>
        <dbReference type="ChEBI" id="CHEBI:15377"/>
        <dbReference type="ChEBI" id="CHEBI:15378"/>
        <dbReference type="ChEBI" id="CHEBI:29985"/>
        <dbReference type="ChEBI" id="CHEBI:30616"/>
        <dbReference type="ChEBI" id="CHEBI:37563"/>
        <dbReference type="ChEBI" id="CHEBI:43474"/>
        <dbReference type="ChEBI" id="CHEBI:46398"/>
        <dbReference type="ChEBI" id="CHEBI:58359"/>
        <dbReference type="ChEBI" id="CHEBI:456216"/>
        <dbReference type="EC" id="6.3.4.2"/>
    </reaction>
</comment>
<dbReference type="InterPro" id="IPR027417">
    <property type="entry name" value="P-loop_NTPase"/>
</dbReference>
<evidence type="ECO:0000256" key="8">
    <source>
        <dbReference type="ARBA" id="ARBA00022842"/>
    </source>
</evidence>
<dbReference type="AlphaFoldDB" id="E7G4Y4"/>
<evidence type="ECO:0000256" key="3">
    <source>
        <dbReference type="ARBA" id="ARBA00012291"/>
    </source>
</evidence>
<keyword evidence="8" id="KW-0460">Magnesium</keyword>
<feature type="domain" description="Glutamine amidotransferase" evidence="15">
    <location>
        <begin position="310"/>
        <end position="546"/>
    </location>
</feature>
<dbReference type="NCBIfam" id="TIGR00337">
    <property type="entry name" value="PyrG"/>
    <property type="match status" value="1"/>
</dbReference>
<evidence type="ECO:0000256" key="2">
    <source>
        <dbReference type="ARBA" id="ARBA00007533"/>
    </source>
</evidence>
<dbReference type="FunFam" id="3.40.50.300:FF:000009">
    <property type="entry name" value="CTP synthase"/>
    <property type="match status" value="1"/>
</dbReference>
<evidence type="ECO:0000256" key="13">
    <source>
        <dbReference type="ARBA" id="ARBA00079941"/>
    </source>
</evidence>
<dbReference type="GO" id="GO:0019856">
    <property type="term" value="P:pyrimidine nucleobase biosynthetic process"/>
    <property type="evidence" value="ECO:0007669"/>
    <property type="project" value="TreeGrafter"/>
</dbReference>
<keyword evidence="9" id="KW-0315">Glutamine amidotransferase</keyword>
<comment type="pathway">
    <text evidence="1">Pyrimidine metabolism; CTP biosynthesis via de novo pathway; CTP from UDP: step 2/2.</text>
</comment>
<evidence type="ECO:0000256" key="6">
    <source>
        <dbReference type="ARBA" id="ARBA00022741"/>
    </source>
</evidence>
<evidence type="ECO:0000256" key="10">
    <source>
        <dbReference type="ARBA" id="ARBA00022975"/>
    </source>
</evidence>
<evidence type="ECO:0000313" key="17">
    <source>
        <dbReference type="EMBL" id="EFX41601.1"/>
    </source>
</evidence>